<dbReference type="EMBL" id="JBHUEY010000006">
    <property type="protein sequence ID" value="MFD1785173.1"/>
    <property type="molecule type" value="Genomic_DNA"/>
</dbReference>
<dbReference type="RefSeq" id="WP_377282126.1">
    <property type="nucleotide sequence ID" value="NZ_JBHRSI010000005.1"/>
</dbReference>
<feature type="region of interest" description="Disordered" evidence="1">
    <location>
        <begin position="80"/>
        <end position="112"/>
    </location>
</feature>
<organism evidence="2 3">
    <name type="scientific">Phenylobacterium terrae</name>
    <dbReference type="NCBI Taxonomy" id="2665495"/>
    <lineage>
        <taxon>Bacteria</taxon>
        <taxon>Pseudomonadati</taxon>
        <taxon>Pseudomonadota</taxon>
        <taxon>Alphaproteobacteria</taxon>
        <taxon>Caulobacterales</taxon>
        <taxon>Caulobacteraceae</taxon>
        <taxon>Phenylobacterium</taxon>
    </lineage>
</organism>
<evidence type="ECO:0000313" key="2">
    <source>
        <dbReference type="EMBL" id="MFD1785173.1"/>
    </source>
</evidence>
<gene>
    <name evidence="2" type="ORF">ACFSC0_17365</name>
</gene>
<sequence>MPSLHARTRRLSGRSRPLRAFAAWACLPDSSHYGLGGPVTNIMAAKTRKTTKAKKAAVSEKLRAMVEDVERWPLSEQLLKTLDELDDGPGAESSADKPAPAATPKGKRRKKT</sequence>
<keyword evidence="3" id="KW-1185">Reference proteome</keyword>
<protein>
    <submittedName>
        <fullName evidence="2">Uncharacterized protein</fullName>
    </submittedName>
</protein>
<proteinExistence type="predicted"/>
<name>A0ABW4N5S3_9CAUL</name>
<dbReference type="Proteomes" id="UP001597237">
    <property type="component" value="Unassembled WGS sequence"/>
</dbReference>
<comment type="caution">
    <text evidence="2">The sequence shown here is derived from an EMBL/GenBank/DDBJ whole genome shotgun (WGS) entry which is preliminary data.</text>
</comment>
<accession>A0ABW4N5S3</accession>
<reference evidence="3" key="1">
    <citation type="journal article" date="2019" name="Int. J. Syst. Evol. Microbiol.">
        <title>The Global Catalogue of Microorganisms (GCM) 10K type strain sequencing project: providing services to taxonomists for standard genome sequencing and annotation.</title>
        <authorList>
            <consortium name="The Broad Institute Genomics Platform"/>
            <consortium name="The Broad Institute Genome Sequencing Center for Infectious Disease"/>
            <person name="Wu L."/>
            <person name="Ma J."/>
        </authorList>
    </citation>
    <scope>NUCLEOTIDE SEQUENCE [LARGE SCALE GENOMIC DNA]</scope>
    <source>
        <strain evidence="3">DFY28</strain>
    </source>
</reference>
<evidence type="ECO:0000313" key="3">
    <source>
        <dbReference type="Proteomes" id="UP001597237"/>
    </source>
</evidence>
<evidence type="ECO:0000256" key="1">
    <source>
        <dbReference type="SAM" id="MobiDB-lite"/>
    </source>
</evidence>